<comment type="subcellular location">
    <subcellularLocation>
        <location evidence="5">Cytoplasm</location>
    </subcellularLocation>
</comment>
<dbReference type="EMBL" id="QGGY01000005">
    <property type="protein sequence ID" value="PWJ76302.1"/>
    <property type="molecule type" value="Genomic_DNA"/>
</dbReference>
<gene>
    <name evidence="5" type="primary">rimM</name>
    <name evidence="8" type="ORF">C7383_105340</name>
</gene>
<evidence type="ECO:0000256" key="4">
    <source>
        <dbReference type="ARBA" id="ARBA00023186"/>
    </source>
</evidence>
<dbReference type="InterPro" id="IPR036976">
    <property type="entry name" value="RimM_N_sf"/>
</dbReference>
<accession>A0AB73T5A5</accession>
<evidence type="ECO:0000313" key="8">
    <source>
        <dbReference type="EMBL" id="PWJ76302.1"/>
    </source>
</evidence>
<dbReference type="GO" id="GO:0042274">
    <property type="term" value="P:ribosomal small subunit biogenesis"/>
    <property type="evidence" value="ECO:0007669"/>
    <property type="project" value="UniProtKB-UniRule"/>
</dbReference>
<dbReference type="SUPFAM" id="SSF50346">
    <property type="entry name" value="PRC-barrel domain"/>
    <property type="match status" value="1"/>
</dbReference>
<dbReference type="SUPFAM" id="SSF50447">
    <property type="entry name" value="Translation proteins"/>
    <property type="match status" value="1"/>
</dbReference>
<evidence type="ECO:0000256" key="1">
    <source>
        <dbReference type="ARBA" id="ARBA00022490"/>
    </source>
</evidence>
<dbReference type="GO" id="GO:0006364">
    <property type="term" value="P:rRNA processing"/>
    <property type="evidence" value="ECO:0007669"/>
    <property type="project" value="UniProtKB-UniRule"/>
</dbReference>
<dbReference type="AlphaFoldDB" id="A0AB73T5A5"/>
<proteinExistence type="inferred from homology"/>
<evidence type="ECO:0000259" key="7">
    <source>
        <dbReference type="Pfam" id="PF05239"/>
    </source>
</evidence>
<dbReference type="HAMAP" id="MF_00014">
    <property type="entry name" value="Ribosome_mat_RimM"/>
    <property type="match status" value="1"/>
</dbReference>
<comment type="similarity">
    <text evidence="5">Belongs to the RimM family.</text>
</comment>
<evidence type="ECO:0000259" key="6">
    <source>
        <dbReference type="Pfam" id="PF01782"/>
    </source>
</evidence>
<dbReference type="Pfam" id="PF01782">
    <property type="entry name" value="RimM"/>
    <property type="match status" value="1"/>
</dbReference>
<comment type="caution">
    <text evidence="8">The sequence shown here is derived from an EMBL/GenBank/DDBJ whole genome shotgun (WGS) entry which is preliminary data.</text>
</comment>
<dbReference type="InterPro" id="IPR002676">
    <property type="entry name" value="RimM_N"/>
</dbReference>
<dbReference type="InterPro" id="IPR011961">
    <property type="entry name" value="RimM"/>
</dbReference>
<dbReference type="InterPro" id="IPR011033">
    <property type="entry name" value="PRC_barrel-like_sf"/>
</dbReference>
<feature type="domain" description="RimM N-terminal" evidence="6">
    <location>
        <begin position="6"/>
        <end position="87"/>
    </location>
</feature>
<dbReference type="Proteomes" id="UP000245412">
    <property type="component" value="Unassembled WGS sequence"/>
</dbReference>
<dbReference type="RefSeq" id="WP_109626348.1">
    <property type="nucleotide sequence ID" value="NZ_CABJAT010000005.1"/>
</dbReference>
<dbReference type="PANTHER" id="PTHR33692">
    <property type="entry name" value="RIBOSOME MATURATION FACTOR RIMM"/>
    <property type="match status" value="1"/>
</dbReference>
<comment type="domain">
    <text evidence="5">The PRC barrel domain binds ribosomal protein uS19.</text>
</comment>
<dbReference type="Gene3D" id="2.40.30.60">
    <property type="entry name" value="RimM"/>
    <property type="match status" value="1"/>
</dbReference>
<keyword evidence="9" id="KW-1185">Reference proteome</keyword>
<organism evidence="8 9">
    <name type="scientific">Murimonas intestini</name>
    <dbReference type="NCBI Taxonomy" id="1337051"/>
    <lineage>
        <taxon>Bacteria</taxon>
        <taxon>Bacillati</taxon>
        <taxon>Bacillota</taxon>
        <taxon>Clostridia</taxon>
        <taxon>Lachnospirales</taxon>
        <taxon>Lachnospiraceae</taxon>
        <taxon>Murimonas</taxon>
    </lineage>
</organism>
<name>A0AB73T5A5_9FIRM</name>
<dbReference type="GO" id="GO:0043022">
    <property type="term" value="F:ribosome binding"/>
    <property type="evidence" value="ECO:0007669"/>
    <property type="project" value="InterPro"/>
</dbReference>
<dbReference type="GO" id="GO:0005840">
    <property type="term" value="C:ribosome"/>
    <property type="evidence" value="ECO:0007669"/>
    <property type="project" value="InterPro"/>
</dbReference>
<dbReference type="InterPro" id="IPR027275">
    <property type="entry name" value="PRC-brl_dom"/>
</dbReference>
<keyword evidence="4 5" id="KW-0143">Chaperone</keyword>
<dbReference type="GO" id="GO:0005737">
    <property type="term" value="C:cytoplasm"/>
    <property type="evidence" value="ECO:0007669"/>
    <property type="project" value="UniProtKB-SubCell"/>
</dbReference>
<evidence type="ECO:0000256" key="3">
    <source>
        <dbReference type="ARBA" id="ARBA00022552"/>
    </source>
</evidence>
<keyword evidence="2 5" id="KW-0690">Ribosome biogenesis</keyword>
<comment type="subunit">
    <text evidence="5">Binds ribosomal protein uS19.</text>
</comment>
<dbReference type="Pfam" id="PF05239">
    <property type="entry name" value="PRC"/>
    <property type="match status" value="1"/>
</dbReference>
<feature type="domain" description="PRC-barrel" evidence="7">
    <location>
        <begin position="94"/>
        <end position="166"/>
    </location>
</feature>
<dbReference type="Gene3D" id="2.30.30.240">
    <property type="entry name" value="PRC-barrel domain"/>
    <property type="match status" value="1"/>
</dbReference>
<dbReference type="InterPro" id="IPR009000">
    <property type="entry name" value="Transl_B-barrel_sf"/>
</dbReference>
<dbReference type="PANTHER" id="PTHR33692:SF1">
    <property type="entry name" value="RIBOSOME MATURATION FACTOR RIMM"/>
    <property type="match status" value="1"/>
</dbReference>
<sequence length="169" mass="19182">MEQFFQIGVISSTHGLKGEVKVYPTTEDPKRFEVIRDVILDTGKEQINLEIERVKYFKQFVIVKFRGIDDINDIEKYKGRSLLVTRENATPLEEGEFYVADLIGLEVVTEDGSSYGHLVDVMETGANDVYVIERSDGKEILVPAIKQCILDTDIDKGIMKIHLLEGLED</sequence>
<reference evidence="8 9" key="1">
    <citation type="submission" date="2018-05" db="EMBL/GenBank/DDBJ databases">
        <authorList>
            <person name="Goeker M."/>
            <person name="Huntemann M."/>
            <person name="Clum A."/>
            <person name="Pillay M."/>
            <person name="Palaniappan K."/>
            <person name="Varghese N."/>
            <person name="Mikhailova N."/>
            <person name="Stamatis D."/>
            <person name="Reddy T."/>
            <person name="Daum C."/>
            <person name="Shapiro N."/>
            <person name="Ivanova N."/>
            <person name="Kyrpides N."/>
            <person name="Woyke T."/>
        </authorList>
    </citation>
    <scope>NUCLEOTIDE SEQUENCE [LARGE SCALE GENOMIC DNA]</scope>
    <source>
        <strain evidence="8 9">DSM 26524</strain>
    </source>
</reference>
<dbReference type="NCBIfam" id="TIGR02273">
    <property type="entry name" value="16S_RimM"/>
    <property type="match status" value="1"/>
</dbReference>
<evidence type="ECO:0000256" key="5">
    <source>
        <dbReference type="HAMAP-Rule" id="MF_00014"/>
    </source>
</evidence>
<comment type="function">
    <text evidence="5">An accessory protein needed during the final step in the assembly of 30S ribosomal subunit, possibly for assembly of the head region. Essential for efficient processing of 16S rRNA. May be needed both before and after RbfA during the maturation of 16S rRNA. It has affinity for free ribosomal 30S subunits but not for 70S ribosomes.</text>
</comment>
<evidence type="ECO:0000256" key="2">
    <source>
        <dbReference type="ARBA" id="ARBA00022517"/>
    </source>
</evidence>
<evidence type="ECO:0000313" key="9">
    <source>
        <dbReference type="Proteomes" id="UP000245412"/>
    </source>
</evidence>
<keyword evidence="1 5" id="KW-0963">Cytoplasm</keyword>
<keyword evidence="3 5" id="KW-0698">rRNA processing</keyword>
<protein>
    <recommendedName>
        <fullName evidence="5">Ribosome maturation factor RimM</fullName>
    </recommendedName>
</protein>